<gene>
    <name evidence="1" type="ORF">BIW11_13891</name>
</gene>
<dbReference type="PANTHER" id="PTHR14256:SF1">
    <property type="entry name" value="GEO09626P1"/>
    <property type="match status" value="1"/>
</dbReference>
<dbReference type="AlphaFoldDB" id="A0A1V9WZW7"/>
<dbReference type="STRING" id="418985.A0A1V9WZW7"/>
<reference evidence="1 2" key="1">
    <citation type="journal article" date="2017" name="Gigascience">
        <title>Draft genome of the honey bee ectoparasitic mite, Tropilaelaps mercedesae, is shaped by the parasitic life history.</title>
        <authorList>
            <person name="Dong X."/>
            <person name="Armstrong S.D."/>
            <person name="Xia D."/>
            <person name="Makepeace B.L."/>
            <person name="Darby A.C."/>
            <person name="Kadowaki T."/>
        </authorList>
    </citation>
    <scope>NUCLEOTIDE SEQUENCE [LARGE SCALE GENOMIC DNA]</scope>
    <source>
        <strain evidence="1">Wuxi-XJTLU</strain>
    </source>
</reference>
<evidence type="ECO:0000313" key="1">
    <source>
        <dbReference type="EMBL" id="OQR66850.1"/>
    </source>
</evidence>
<accession>A0A1V9WZW7</accession>
<dbReference type="Pfam" id="PF06522">
    <property type="entry name" value="B12D"/>
    <property type="match status" value="1"/>
</dbReference>
<protein>
    <submittedName>
        <fullName evidence="1">NADH dehydrogenase 1 alpha subcomplex-like</fullName>
    </submittedName>
</protein>
<proteinExistence type="predicted"/>
<evidence type="ECO:0000313" key="2">
    <source>
        <dbReference type="Proteomes" id="UP000192247"/>
    </source>
</evidence>
<comment type="caution">
    <text evidence="1">The sequence shown here is derived from an EMBL/GenBank/DDBJ whole genome shotgun (WGS) entry which is preliminary data.</text>
</comment>
<dbReference type="PANTHER" id="PTHR14256">
    <property type="entry name" value="NADH-UBIQUINONE OXIDOREDUCTASE MLRQ SUBUNIT"/>
    <property type="match status" value="1"/>
</dbReference>
<sequence length="85" mass="9760">MSMKMKSFSMEGMKKAPALIPLLAIVGTGVVGAVLYTIRLAVKNPDVSWDKKRNLEPWQKYENKQYKLWSSKDYSTLPPPERPKF</sequence>
<organism evidence="1 2">
    <name type="scientific">Tropilaelaps mercedesae</name>
    <dbReference type="NCBI Taxonomy" id="418985"/>
    <lineage>
        <taxon>Eukaryota</taxon>
        <taxon>Metazoa</taxon>
        <taxon>Ecdysozoa</taxon>
        <taxon>Arthropoda</taxon>
        <taxon>Chelicerata</taxon>
        <taxon>Arachnida</taxon>
        <taxon>Acari</taxon>
        <taxon>Parasitiformes</taxon>
        <taxon>Mesostigmata</taxon>
        <taxon>Gamasina</taxon>
        <taxon>Dermanyssoidea</taxon>
        <taxon>Laelapidae</taxon>
        <taxon>Tropilaelaps</taxon>
    </lineage>
</organism>
<keyword evidence="2" id="KW-1185">Reference proteome</keyword>
<dbReference type="EMBL" id="MNPL01030903">
    <property type="protein sequence ID" value="OQR66850.1"/>
    <property type="molecule type" value="Genomic_DNA"/>
</dbReference>
<dbReference type="InterPro" id="IPR010530">
    <property type="entry name" value="B12D"/>
</dbReference>
<dbReference type="Proteomes" id="UP000192247">
    <property type="component" value="Unassembled WGS sequence"/>
</dbReference>
<dbReference type="InParanoid" id="A0A1V9WZW7"/>
<dbReference type="OrthoDB" id="5511684at2759"/>
<name>A0A1V9WZW7_9ACAR</name>
<dbReference type="FunCoup" id="A0A1V9WZW7">
    <property type="interactions" value="167"/>
</dbReference>